<dbReference type="PANTHER" id="PTHR30251:SF2">
    <property type="entry name" value="FIMBRIAL CHAPERONE YADV-RELATED"/>
    <property type="match status" value="1"/>
</dbReference>
<comment type="similarity">
    <text evidence="2 8">Belongs to the periplasmic pilus chaperone family.</text>
</comment>
<evidence type="ECO:0000313" key="12">
    <source>
        <dbReference type="EMBL" id="MFH5254408.1"/>
    </source>
</evidence>
<dbReference type="InterPro" id="IPR013783">
    <property type="entry name" value="Ig-like_fold"/>
</dbReference>
<keyword evidence="5" id="KW-0574">Periplasm</keyword>
<organism evidence="12 13">
    <name type="scientific">Burkholderia semiarida</name>
    <dbReference type="NCBI Taxonomy" id="2843303"/>
    <lineage>
        <taxon>Bacteria</taxon>
        <taxon>Pseudomonadati</taxon>
        <taxon>Pseudomonadota</taxon>
        <taxon>Betaproteobacteria</taxon>
        <taxon>Burkholderiales</taxon>
        <taxon>Burkholderiaceae</taxon>
        <taxon>Burkholderia</taxon>
        <taxon>Burkholderia cepacia complex</taxon>
    </lineage>
</organism>
<dbReference type="Gene3D" id="2.60.40.10">
    <property type="entry name" value="Immunoglobulins"/>
    <property type="match status" value="2"/>
</dbReference>
<evidence type="ECO:0000256" key="8">
    <source>
        <dbReference type="RuleBase" id="RU003918"/>
    </source>
</evidence>
<evidence type="ECO:0000256" key="3">
    <source>
        <dbReference type="ARBA" id="ARBA00022558"/>
    </source>
</evidence>
<comment type="caution">
    <text evidence="12">The sequence shown here is derived from an EMBL/GenBank/DDBJ whole genome shotgun (WGS) entry which is preliminary data.</text>
</comment>
<evidence type="ECO:0000256" key="1">
    <source>
        <dbReference type="ARBA" id="ARBA00004418"/>
    </source>
</evidence>
<dbReference type="RefSeq" id="WP_395130465.1">
    <property type="nucleotide sequence ID" value="NZ_JBIMPM010000035.1"/>
</dbReference>
<evidence type="ECO:0000256" key="7">
    <source>
        <dbReference type="ARBA" id="ARBA00023319"/>
    </source>
</evidence>
<evidence type="ECO:0000259" key="11">
    <source>
        <dbReference type="Pfam" id="PF02753"/>
    </source>
</evidence>
<keyword evidence="7" id="KW-0393">Immunoglobulin domain</keyword>
<dbReference type="InterPro" id="IPR018046">
    <property type="entry name" value="Pili_assmbl_chaperone_CS"/>
</dbReference>
<dbReference type="PROSITE" id="PS00635">
    <property type="entry name" value="PILI_CHAPERONE"/>
    <property type="match status" value="1"/>
</dbReference>
<dbReference type="InterPro" id="IPR001829">
    <property type="entry name" value="Pili_assmbl_chaperone_bac"/>
</dbReference>
<name>A0ABW7LCQ6_9BURK</name>
<dbReference type="Pfam" id="PF00345">
    <property type="entry name" value="PapD_N"/>
    <property type="match status" value="1"/>
</dbReference>
<protein>
    <submittedName>
        <fullName evidence="12">Molecular chaperone</fullName>
    </submittedName>
</protein>
<dbReference type="InterPro" id="IPR036316">
    <property type="entry name" value="Pili_assmbl_chap_C_dom_sf"/>
</dbReference>
<evidence type="ECO:0000259" key="10">
    <source>
        <dbReference type="Pfam" id="PF00345"/>
    </source>
</evidence>
<evidence type="ECO:0000256" key="5">
    <source>
        <dbReference type="ARBA" id="ARBA00022764"/>
    </source>
</evidence>
<evidence type="ECO:0000256" key="6">
    <source>
        <dbReference type="ARBA" id="ARBA00023186"/>
    </source>
</evidence>
<reference evidence="12 13" key="1">
    <citation type="submission" date="2024-10" db="EMBL/GenBank/DDBJ databases">
        <title>Burkholderia semiarida in Mexico.</title>
        <authorList>
            <person name="Estrada P."/>
        </authorList>
    </citation>
    <scope>NUCLEOTIDE SEQUENCE [LARGE SCALE GENOMIC DNA]</scope>
    <source>
        <strain evidence="12 13">CLM7-1</strain>
    </source>
</reference>
<evidence type="ECO:0000256" key="9">
    <source>
        <dbReference type="SAM" id="SignalP"/>
    </source>
</evidence>
<dbReference type="EMBL" id="JBIMPM010000035">
    <property type="protein sequence ID" value="MFH5254408.1"/>
    <property type="molecule type" value="Genomic_DNA"/>
</dbReference>
<comment type="subcellular location">
    <subcellularLocation>
        <location evidence="1 8">Periplasm</location>
    </subcellularLocation>
</comment>
<dbReference type="InterPro" id="IPR008962">
    <property type="entry name" value="PapD-like_sf"/>
</dbReference>
<accession>A0ABW7LCQ6</accession>
<dbReference type="Pfam" id="PF02753">
    <property type="entry name" value="PapD_C"/>
    <property type="match status" value="1"/>
</dbReference>
<evidence type="ECO:0000313" key="13">
    <source>
        <dbReference type="Proteomes" id="UP001609186"/>
    </source>
</evidence>
<dbReference type="InterPro" id="IPR050643">
    <property type="entry name" value="Periplasmic_pilus_chap"/>
</dbReference>
<evidence type="ECO:0000256" key="2">
    <source>
        <dbReference type="ARBA" id="ARBA00007399"/>
    </source>
</evidence>
<dbReference type="SUPFAM" id="SSF49584">
    <property type="entry name" value="Periplasmic chaperone C-domain"/>
    <property type="match status" value="1"/>
</dbReference>
<proteinExistence type="inferred from homology"/>
<evidence type="ECO:0000256" key="4">
    <source>
        <dbReference type="ARBA" id="ARBA00022729"/>
    </source>
</evidence>
<keyword evidence="3" id="KW-1029">Fimbrium biogenesis</keyword>
<dbReference type="Proteomes" id="UP001609186">
    <property type="component" value="Unassembled WGS sequence"/>
</dbReference>
<keyword evidence="13" id="KW-1185">Reference proteome</keyword>
<feature type="signal peptide" evidence="9">
    <location>
        <begin position="1"/>
        <end position="22"/>
    </location>
</feature>
<feature type="chain" id="PRO_5046362960" evidence="9">
    <location>
        <begin position="23"/>
        <end position="244"/>
    </location>
</feature>
<dbReference type="PANTHER" id="PTHR30251">
    <property type="entry name" value="PILUS ASSEMBLY CHAPERONE"/>
    <property type="match status" value="1"/>
</dbReference>
<keyword evidence="6 8" id="KW-0143">Chaperone</keyword>
<keyword evidence="4 9" id="KW-0732">Signal</keyword>
<dbReference type="InterPro" id="IPR016148">
    <property type="entry name" value="Pili_assmbl_chaperone_C"/>
</dbReference>
<dbReference type="SUPFAM" id="SSF49354">
    <property type="entry name" value="PapD-like"/>
    <property type="match status" value="1"/>
</dbReference>
<gene>
    <name evidence="12" type="ORF">ACGTRS_24555</name>
</gene>
<dbReference type="PRINTS" id="PR00969">
    <property type="entry name" value="CHAPERONPILI"/>
</dbReference>
<sequence length="244" mass="26698">MKNIKLIASLFAAICLANQASAAVVLSSTRVIYAESDPEAVVKVVNDGQVPSLLQTWLDDGNPQAGPDDSETPFAISPPMTRVEPGKSQTLRIHRIDDVLPTDRESVFWLNVLDIPPMEQGAGEARNVLRVAFRTRIKVFYRPAALGGVAADAPGQIRWKVMRRDGDLLELEALNRTPFHVNYVGLEVGAGGRWASAAETGMIAPGERRVYRFREARGVGVERLRYRFVNDFGGTSQGEAALDP</sequence>
<feature type="domain" description="Pili assembly chaperone C-terminal" evidence="11">
    <location>
        <begin position="175"/>
        <end position="236"/>
    </location>
</feature>
<feature type="domain" description="Pili assembly chaperone N-terminal" evidence="10">
    <location>
        <begin position="24"/>
        <end position="146"/>
    </location>
</feature>
<dbReference type="InterPro" id="IPR016147">
    <property type="entry name" value="Pili_assmbl_chaperone_N"/>
</dbReference>